<dbReference type="Gene3D" id="3.40.50.300">
    <property type="entry name" value="P-loop containing nucleotide triphosphate hydrolases"/>
    <property type="match status" value="1"/>
</dbReference>
<dbReference type="AlphaFoldDB" id="A0A347UGQ7"/>
<dbReference type="GO" id="GO:0000287">
    <property type="term" value="F:magnesium ion binding"/>
    <property type="evidence" value="ECO:0007669"/>
    <property type="project" value="UniProtKB-UniRule"/>
</dbReference>
<proteinExistence type="inferred from homology"/>
<keyword evidence="7 11" id="KW-0418">Kinase</keyword>
<feature type="binding site" evidence="11">
    <location>
        <position position="141"/>
    </location>
    <ligand>
        <name>ATP</name>
        <dbReference type="ChEBI" id="CHEBI:30616"/>
    </ligand>
</feature>
<dbReference type="Proteomes" id="UP000261704">
    <property type="component" value="Chromosome"/>
</dbReference>
<dbReference type="InterPro" id="IPR027417">
    <property type="entry name" value="P-loop_NTPase"/>
</dbReference>
<evidence type="ECO:0000256" key="4">
    <source>
        <dbReference type="ARBA" id="ARBA00022605"/>
    </source>
</evidence>
<evidence type="ECO:0000256" key="8">
    <source>
        <dbReference type="ARBA" id="ARBA00022840"/>
    </source>
</evidence>
<organism evidence="12 13">
    <name type="scientific">Profundibacter amoris</name>
    <dbReference type="NCBI Taxonomy" id="2171755"/>
    <lineage>
        <taxon>Bacteria</taxon>
        <taxon>Pseudomonadati</taxon>
        <taxon>Pseudomonadota</taxon>
        <taxon>Alphaproteobacteria</taxon>
        <taxon>Rhodobacterales</taxon>
        <taxon>Paracoccaceae</taxon>
        <taxon>Profundibacter</taxon>
    </lineage>
</organism>
<evidence type="ECO:0000256" key="10">
    <source>
        <dbReference type="ARBA" id="ARBA00048567"/>
    </source>
</evidence>
<evidence type="ECO:0000256" key="7">
    <source>
        <dbReference type="ARBA" id="ARBA00022777"/>
    </source>
</evidence>
<dbReference type="GO" id="GO:0005829">
    <property type="term" value="C:cytosol"/>
    <property type="evidence" value="ECO:0007669"/>
    <property type="project" value="TreeGrafter"/>
</dbReference>
<keyword evidence="8 11" id="KW-0067">ATP-binding</keyword>
<dbReference type="GO" id="GO:0008652">
    <property type="term" value="P:amino acid biosynthetic process"/>
    <property type="evidence" value="ECO:0007669"/>
    <property type="project" value="UniProtKB-KW"/>
</dbReference>
<dbReference type="SUPFAM" id="SSF52540">
    <property type="entry name" value="P-loop containing nucleoside triphosphate hydrolases"/>
    <property type="match status" value="1"/>
</dbReference>
<keyword evidence="4 11" id="KW-0028">Amino-acid biosynthesis</keyword>
<gene>
    <name evidence="11" type="primary">aroK</name>
    <name evidence="12" type="ORF">BAR1_08875</name>
</gene>
<keyword evidence="5 11" id="KW-0808">Transferase</keyword>
<feature type="binding site" evidence="11">
    <location>
        <position position="103"/>
    </location>
    <ligand>
        <name>substrate</name>
    </ligand>
</feature>
<comment type="similarity">
    <text evidence="2 11">Belongs to the shikimate kinase family.</text>
</comment>
<keyword evidence="13" id="KW-1185">Reference proteome</keyword>
<accession>A0A347UGQ7</accession>
<keyword evidence="6 11" id="KW-0547">Nucleotide-binding</keyword>
<keyword evidence="9 11" id="KW-0057">Aromatic amino acid biosynthesis</keyword>
<sequence length="200" mass="21900">MKFHAIECNNFVIKRVTAGLSYVLKKTVVLVGMMGAGKTAVGKALAERLSVPFLDSDDEIVKAANMSIAEVFERDGEAFFRARETEVITRLLEEEVGILSTGGGAFLAAQNRAVIADKGVAVWLKADLGLLWARVRHKNTRPLLRTANPRETLRELCEAREPLYAKADLAVQGRAEYSINDMASAVLEALKSRPDVLEAD</sequence>
<dbReference type="InterPro" id="IPR000623">
    <property type="entry name" value="Shikimate_kinase/TSH1"/>
</dbReference>
<feature type="binding site" evidence="11">
    <location>
        <position position="57"/>
    </location>
    <ligand>
        <name>substrate</name>
    </ligand>
</feature>
<dbReference type="UniPathway" id="UPA00053">
    <property type="reaction ID" value="UER00088"/>
</dbReference>
<dbReference type="KEGG" id="pamo:BAR1_08875"/>
<dbReference type="GO" id="GO:0009423">
    <property type="term" value="P:chorismate biosynthetic process"/>
    <property type="evidence" value="ECO:0007669"/>
    <property type="project" value="UniProtKB-UniRule"/>
</dbReference>
<dbReference type="OrthoDB" id="9800332at2"/>
<dbReference type="GO" id="GO:0004765">
    <property type="term" value="F:shikimate kinase activity"/>
    <property type="evidence" value="ECO:0007669"/>
    <property type="project" value="UniProtKB-UniRule"/>
</dbReference>
<dbReference type="HAMAP" id="MF_00109">
    <property type="entry name" value="Shikimate_kinase"/>
    <property type="match status" value="1"/>
</dbReference>
<comment type="subunit">
    <text evidence="11">Monomer.</text>
</comment>
<evidence type="ECO:0000256" key="3">
    <source>
        <dbReference type="ARBA" id="ARBA00012154"/>
    </source>
</evidence>
<dbReference type="InterPro" id="IPR031322">
    <property type="entry name" value="Shikimate/glucono_kinase"/>
</dbReference>
<evidence type="ECO:0000313" key="13">
    <source>
        <dbReference type="Proteomes" id="UP000261704"/>
    </source>
</evidence>
<dbReference type="Pfam" id="PF01202">
    <property type="entry name" value="SKI"/>
    <property type="match status" value="1"/>
</dbReference>
<dbReference type="PROSITE" id="PS01128">
    <property type="entry name" value="SHIKIMATE_KINASE"/>
    <property type="match status" value="1"/>
</dbReference>
<feature type="binding site" evidence="11">
    <location>
        <position position="39"/>
    </location>
    <ligand>
        <name>Mg(2+)</name>
        <dbReference type="ChEBI" id="CHEBI:18420"/>
    </ligand>
</feature>
<dbReference type="PRINTS" id="PR01100">
    <property type="entry name" value="SHIKIMTKNASE"/>
</dbReference>
<reference evidence="12 13" key="1">
    <citation type="submission" date="2018-09" db="EMBL/GenBank/DDBJ databases">
        <title>Profundibacter amoris BAR1 gen. nov., sp. nov., a new member of the Roseobacter clade isolated at Lokis Castle Vent Field on the Arctic Mid-Oceanic Ridge.</title>
        <authorList>
            <person name="Le Moine Bauer S."/>
            <person name="Sjoeberg A.G."/>
            <person name="L'Haridon S."/>
            <person name="Stokke R."/>
            <person name="Roalkvam I."/>
            <person name="Steen I.H."/>
            <person name="Dahle H."/>
        </authorList>
    </citation>
    <scope>NUCLEOTIDE SEQUENCE [LARGE SCALE GENOMIC DNA]</scope>
    <source>
        <strain evidence="12 13">BAR1</strain>
    </source>
</reference>
<dbReference type="GO" id="GO:0005524">
    <property type="term" value="F:ATP binding"/>
    <property type="evidence" value="ECO:0007669"/>
    <property type="project" value="UniProtKB-UniRule"/>
</dbReference>
<dbReference type="PANTHER" id="PTHR21087:SF16">
    <property type="entry name" value="SHIKIMATE KINASE 1, CHLOROPLASTIC"/>
    <property type="match status" value="1"/>
</dbReference>
<evidence type="ECO:0000256" key="9">
    <source>
        <dbReference type="ARBA" id="ARBA00023141"/>
    </source>
</evidence>
<feature type="binding site" evidence="11">
    <location>
        <position position="160"/>
    </location>
    <ligand>
        <name>substrate</name>
    </ligand>
</feature>
<evidence type="ECO:0000256" key="11">
    <source>
        <dbReference type="HAMAP-Rule" id="MF_00109"/>
    </source>
</evidence>
<dbReference type="GO" id="GO:0009073">
    <property type="term" value="P:aromatic amino acid family biosynthetic process"/>
    <property type="evidence" value="ECO:0007669"/>
    <property type="project" value="UniProtKB-KW"/>
</dbReference>
<dbReference type="RefSeq" id="WP_118942691.1">
    <property type="nucleotide sequence ID" value="NZ_CP032125.1"/>
</dbReference>
<feature type="binding site" evidence="11">
    <location>
        <begin position="35"/>
        <end position="40"/>
    </location>
    <ligand>
        <name>ATP</name>
        <dbReference type="ChEBI" id="CHEBI:30616"/>
    </ligand>
</feature>
<dbReference type="EC" id="2.7.1.71" evidence="3 11"/>
<name>A0A347UGQ7_9RHOB</name>
<comment type="pathway">
    <text evidence="1 11">Metabolic intermediate biosynthesis; chorismate biosynthesis; chorismate from D-erythrose 4-phosphate and phosphoenolpyruvate: step 5/7.</text>
</comment>
<dbReference type="NCBIfam" id="NF010552">
    <property type="entry name" value="PRK13946.1"/>
    <property type="match status" value="1"/>
</dbReference>
<keyword evidence="11" id="KW-0479">Metal-binding</keyword>
<protein>
    <recommendedName>
        <fullName evidence="3 11">Shikimate kinase</fullName>
        <shortName evidence="11">SK</shortName>
        <ecNumber evidence="3 11">2.7.1.71</ecNumber>
    </recommendedName>
</protein>
<comment type="cofactor">
    <cofactor evidence="11">
        <name>Mg(2+)</name>
        <dbReference type="ChEBI" id="CHEBI:18420"/>
    </cofactor>
    <text evidence="11">Binds 1 Mg(2+) ion per subunit.</text>
</comment>
<evidence type="ECO:0000256" key="1">
    <source>
        <dbReference type="ARBA" id="ARBA00004842"/>
    </source>
</evidence>
<keyword evidence="11" id="KW-0963">Cytoplasm</keyword>
<keyword evidence="11" id="KW-0460">Magnesium</keyword>
<dbReference type="CDD" id="cd00464">
    <property type="entry name" value="SK"/>
    <property type="match status" value="1"/>
</dbReference>
<dbReference type="InterPro" id="IPR023000">
    <property type="entry name" value="Shikimate_kinase_CS"/>
</dbReference>
<evidence type="ECO:0000256" key="6">
    <source>
        <dbReference type="ARBA" id="ARBA00022741"/>
    </source>
</evidence>
<evidence type="ECO:0000256" key="2">
    <source>
        <dbReference type="ARBA" id="ARBA00006997"/>
    </source>
</evidence>
<dbReference type="PANTHER" id="PTHR21087">
    <property type="entry name" value="SHIKIMATE KINASE"/>
    <property type="match status" value="1"/>
</dbReference>
<feature type="binding site" evidence="11">
    <location>
        <position position="81"/>
    </location>
    <ligand>
        <name>substrate</name>
    </ligand>
</feature>
<comment type="function">
    <text evidence="11">Catalyzes the specific phosphorylation of the 3-hydroxyl group of shikimic acid using ATP as a cosubstrate.</text>
</comment>
<evidence type="ECO:0000313" key="12">
    <source>
        <dbReference type="EMBL" id="AXX98035.1"/>
    </source>
</evidence>
<dbReference type="EMBL" id="CP032125">
    <property type="protein sequence ID" value="AXX98035.1"/>
    <property type="molecule type" value="Genomic_DNA"/>
</dbReference>
<comment type="caution">
    <text evidence="11">Lacks conserved residue(s) required for the propagation of feature annotation.</text>
</comment>
<evidence type="ECO:0000256" key="5">
    <source>
        <dbReference type="ARBA" id="ARBA00022679"/>
    </source>
</evidence>
<comment type="catalytic activity">
    <reaction evidence="10 11">
        <text>shikimate + ATP = 3-phosphoshikimate + ADP + H(+)</text>
        <dbReference type="Rhea" id="RHEA:13121"/>
        <dbReference type="ChEBI" id="CHEBI:15378"/>
        <dbReference type="ChEBI" id="CHEBI:30616"/>
        <dbReference type="ChEBI" id="CHEBI:36208"/>
        <dbReference type="ChEBI" id="CHEBI:145989"/>
        <dbReference type="ChEBI" id="CHEBI:456216"/>
        <dbReference type="EC" id="2.7.1.71"/>
    </reaction>
</comment>
<comment type="subcellular location">
    <subcellularLocation>
        <location evidence="11">Cytoplasm</location>
    </subcellularLocation>
</comment>